<feature type="domain" description="AMP-binding enzyme C-terminal" evidence="3">
    <location>
        <begin position="49"/>
        <end position="127"/>
    </location>
</feature>
<protein>
    <submittedName>
        <fullName evidence="4">Acyl-CoA synthetase</fullName>
    </submittedName>
</protein>
<gene>
    <name evidence="4" type="ORF">FJZ47_10775</name>
</gene>
<comment type="caution">
    <text evidence="4">The sequence shown here is derived from an EMBL/GenBank/DDBJ whole genome shotgun (WGS) entry which is preliminary data.</text>
</comment>
<dbReference type="AlphaFoldDB" id="A0A937W2M4"/>
<dbReference type="GO" id="GO:0006631">
    <property type="term" value="P:fatty acid metabolic process"/>
    <property type="evidence" value="ECO:0007669"/>
    <property type="project" value="TreeGrafter"/>
</dbReference>
<evidence type="ECO:0000313" key="5">
    <source>
        <dbReference type="Proteomes" id="UP000712673"/>
    </source>
</evidence>
<feature type="non-terminal residue" evidence="4">
    <location>
        <position position="1"/>
    </location>
</feature>
<dbReference type="Proteomes" id="UP000712673">
    <property type="component" value="Unassembled WGS sequence"/>
</dbReference>
<evidence type="ECO:0000256" key="2">
    <source>
        <dbReference type="ARBA" id="ARBA00022598"/>
    </source>
</evidence>
<dbReference type="EMBL" id="VGLS01000290">
    <property type="protein sequence ID" value="MBM3224274.1"/>
    <property type="molecule type" value="Genomic_DNA"/>
</dbReference>
<reference evidence="4" key="1">
    <citation type="submission" date="2019-03" db="EMBL/GenBank/DDBJ databases">
        <title>Lake Tanganyika Metagenome-Assembled Genomes (MAGs).</title>
        <authorList>
            <person name="Tran P."/>
        </authorList>
    </citation>
    <scope>NUCLEOTIDE SEQUENCE</scope>
    <source>
        <strain evidence="4">K_DeepCast_65m_m2_066</strain>
    </source>
</reference>
<accession>A0A937W2M4</accession>
<dbReference type="InterPro" id="IPR025110">
    <property type="entry name" value="AMP-bd_C"/>
</dbReference>
<evidence type="ECO:0000256" key="1">
    <source>
        <dbReference type="ARBA" id="ARBA00006432"/>
    </source>
</evidence>
<comment type="similarity">
    <text evidence="1">Belongs to the ATP-dependent AMP-binding enzyme family.</text>
</comment>
<dbReference type="GO" id="GO:0031956">
    <property type="term" value="F:medium-chain fatty acid-CoA ligase activity"/>
    <property type="evidence" value="ECO:0007669"/>
    <property type="project" value="TreeGrafter"/>
</dbReference>
<evidence type="ECO:0000313" key="4">
    <source>
        <dbReference type="EMBL" id="MBM3224274.1"/>
    </source>
</evidence>
<sequence>DTAKTASAYHDSLFTIGDIGYLAAEGYLFLTDRQSHMIISGGVNIYPAEVESTLILHPAVRDVAVIGVPDVDMGEQVKAVVELREGYDASLDLAQELIAFARDRIAHYKCPRSVDFIAQLPRSAAGKLLKHALRGT</sequence>
<dbReference type="PANTHER" id="PTHR43201">
    <property type="entry name" value="ACYL-COA SYNTHETASE"/>
    <property type="match status" value="1"/>
</dbReference>
<proteinExistence type="inferred from homology"/>
<dbReference type="Gene3D" id="3.30.300.30">
    <property type="match status" value="1"/>
</dbReference>
<name>A0A937W2M4_UNCTE</name>
<evidence type="ECO:0000259" key="3">
    <source>
        <dbReference type="Pfam" id="PF13193"/>
    </source>
</evidence>
<organism evidence="4 5">
    <name type="scientific">Tectimicrobiota bacterium</name>
    <dbReference type="NCBI Taxonomy" id="2528274"/>
    <lineage>
        <taxon>Bacteria</taxon>
        <taxon>Pseudomonadati</taxon>
        <taxon>Nitrospinota/Tectimicrobiota group</taxon>
        <taxon>Candidatus Tectimicrobiota</taxon>
    </lineage>
</organism>
<dbReference type="Pfam" id="PF13193">
    <property type="entry name" value="AMP-binding_C"/>
    <property type="match status" value="1"/>
</dbReference>
<dbReference type="InterPro" id="IPR045851">
    <property type="entry name" value="AMP-bd_C_sf"/>
</dbReference>
<keyword evidence="2" id="KW-0436">Ligase</keyword>
<dbReference type="Gene3D" id="2.30.38.10">
    <property type="entry name" value="Luciferase, Domain 3"/>
    <property type="match status" value="1"/>
</dbReference>
<dbReference type="FunFam" id="3.30.300.30:FF:000008">
    <property type="entry name" value="2,3-dihydroxybenzoate-AMP ligase"/>
    <property type="match status" value="1"/>
</dbReference>
<dbReference type="SUPFAM" id="SSF56801">
    <property type="entry name" value="Acetyl-CoA synthetase-like"/>
    <property type="match status" value="1"/>
</dbReference>
<dbReference type="PANTHER" id="PTHR43201:SF5">
    <property type="entry name" value="MEDIUM-CHAIN ACYL-COA LIGASE ACSF2, MITOCHONDRIAL"/>
    <property type="match status" value="1"/>
</dbReference>